<accession>A0A8X6UCW3</accession>
<sequence>MTTSASVLEVLCIEIMGPGETMKNSPKNSAPSSNLASSTMQSVKKRPLGNLYIHTIKFDYQIVYHDLPHQNMYFHFSRTQFSLRSHGGKRSLAVVAVKLVYNHQLCHEKRESET</sequence>
<keyword evidence="3" id="KW-1185">Reference proteome</keyword>
<dbReference type="EMBL" id="BMAW01030885">
    <property type="protein sequence ID" value="GFU18474.1"/>
    <property type="molecule type" value="Genomic_DNA"/>
</dbReference>
<evidence type="ECO:0000256" key="1">
    <source>
        <dbReference type="SAM" id="MobiDB-lite"/>
    </source>
</evidence>
<evidence type="ECO:0000313" key="3">
    <source>
        <dbReference type="Proteomes" id="UP000887013"/>
    </source>
</evidence>
<evidence type="ECO:0000313" key="2">
    <source>
        <dbReference type="EMBL" id="GFU18474.1"/>
    </source>
</evidence>
<organism evidence="2 3">
    <name type="scientific">Nephila pilipes</name>
    <name type="common">Giant wood spider</name>
    <name type="synonym">Nephila maculata</name>
    <dbReference type="NCBI Taxonomy" id="299642"/>
    <lineage>
        <taxon>Eukaryota</taxon>
        <taxon>Metazoa</taxon>
        <taxon>Ecdysozoa</taxon>
        <taxon>Arthropoda</taxon>
        <taxon>Chelicerata</taxon>
        <taxon>Arachnida</taxon>
        <taxon>Araneae</taxon>
        <taxon>Araneomorphae</taxon>
        <taxon>Entelegynae</taxon>
        <taxon>Araneoidea</taxon>
        <taxon>Nephilidae</taxon>
        <taxon>Nephila</taxon>
    </lineage>
</organism>
<gene>
    <name evidence="2" type="ORF">NPIL_520501</name>
</gene>
<name>A0A8X6UCW3_NEPPI</name>
<comment type="caution">
    <text evidence="2">The sequence shown here is derived from an EMBL/GenBank/DDBJ whole genome shotgun (WGS) entry which is preliminary data.</text>
</comment>
<dbReference type="Proteomes" id="UP000887013">
    <property type="component" value="Unassembled WGS sequence"/>
</dbReference>
<reference evidence="2" key="1">
    <citation type="submission" date="2020-08" db="EMBL/GenBank/DDBJ databases">
        <title>Multicomponent nature underlies the extraordinary mechanical properties of spider dragline silk.</title>
        <authorList>
            <person name="Kono N."/>
            <person name="Nakamura H."/>
            <person name="Mori M."/>
            <person name="Yoshida Y."/>
            <person name="Ohtoshi R."/>
            <person name="Malay A.D."/>
            <person name="Moran D.A.P."/>
            <person name="Tomita M."/>
            <person name="Numata K."/>
            <person name="Arakawa K."/>
        </authorList>
    </citation>
    <scope>NUCLEOTIDE SEQUENCE</scope>
</reference>
<feature type="region of interest" description="Disordered" evidence="1">
    <location>
        <begin position="18"/>
        <end position="42"/>
    </location>
</feature>
<protein>
    <submittedName>
        <fullName evidence="2">Uncharacterized protein</fullName>
    </submittedName>
</protein>
<dbReference type="AlphaFoldDB" id="A0A8X6UCW3"/>
<proteinExistence type="predicted"/>
<feature type="compositionally biased region" description="Low complexity" evidence="1">
    <location>
        <begin position="23"/>
        <end position="38"/>
    </location>
</feature>